<protein>
    <submittedName>
        <fullName evidence="2">DUF262 domain-containing protein</fullName>
    </submittedName>
</protein>
<dbReference type="RefSeq" id="WP_331244219.1">
    <property type="nucleotide sequence ID" value="NZ_JAQSGJ010000041.1"/>
</dbReference>
<dbReference type="PANTHER" id="PTHR37292">
    <property type="entry name" value="VNG6097C"/>
    <property type="match status" value="1"/>
</dbReference>
<reference evidence="2 3" key="1">
    <citation type="submission" date="2023-02" db="EMBL/GenBank/DDBJ databases">
        <title>The predominant lactic acid bacteria and yeasts involved in the spontaneous fermentation of millet during the production of the traditional porridge Hausa koko in Ghana.</title>
        <authorList>
            <person name="Atter A."/>
            <person name="Diaz M."/>
        </authorList>
    </citation>
    <scope>NUCLEOTIDE SEQUENCE [LARGE SCALE GENOMIC DNA]</scope>
    <source>
        <strain evidence="2 3">FI11640</strain>
    </source>
</reference>
<accession>A0ABU7T1X2</accession>
<dbReference type="EMBL" id="JAQSGK010000041">
    <property type="protein sequence ID" value="MEE6716615.1"/>
    <property type="molecule type" value="Genomic_DNA"/>
</dbReference>
<dbReference type="PANTHER" id="PTHR37292:SF2">
    <property type="entry name" value="DUF262 DOMAIN-CONTAINING PROTEIN"/>
    <property type="match status" value="1"/>
</dbReference>
<dbReference type="Proteomes" id="UP001330016">
    <property type="component" value="Unassembled WGS sequence"/>
</dbReference>
<evidence type="ECO:0000313" key="3">
    <source>
        <dbReference type="Proteomes" id="UP001330016"/>
    </source>
</evidence>
<keyword evidence="3" id="KW-1185">Reference proteome</keyword>
<name>A0ABU7T1X2_9LACO</name>
<evidence type="ECO:0000259" key="1">
    <source>
        <dbReference type="Pfam" id="PF03235"/>
    </source>
</evidence>
<comment type="caution">
    <text evidence="2">The sequence shown here is derived from an EMBL/GenBank/DDBJ whole genome shotgun (WGS) entry which is preliminary data.</text>
</comment>
<gene>
    <name evidence="2" type="ORF">PS435_12205</name>
</gene>
<evidence type="ECO:0000313" key="2">
    <source>
        <dbReference type="EMBL" id="MEE6716615.1"/>
    </source>
</evidence>
<proteinExistence type="predicted"/>
<dbReference type="InterPro" id="IPR004919">
    <property type="entry name" value="GmrSD_N"/>
</dbReference>
<dbReference type="Pfam" id="PF03235">
    <property type="entry name" value="GmrSD_N"/>
    <property type="match status" value="1"/>
</dbReference>
<feature type="domain" description="GmrSD restriction endonucleases N-terminal" evidence="1">
    <location>
        <begin position="13"/>
        <end position="199"/>
    </location>
</feature>
<sequence>MANYEYDYLSFKDLDRIKIPRFQRGLVWTAQKRRDLITTLHKDYPFGSLLVSPERNSATQLRLLDGQQRLSTIRDYQKNKVAYWHNLNPEDYDAALQQINDALAQWKQSITEKRFDELLDEKYELADWTDEYNDVPATEKKDLRDIVNGVRKQIKAYVDLDQLKIPVIKFIGDEGDLPEVYENLNKGGTPLTKYEIFNAVWSDDTVLLPKTGSAVPAANEILQNVKNYYNDMAKNGSFELDDFSEDELTRTRKINLAEFGRALGQFVVERMPALVATTESKANNELGFGLLGIATDTDNKNIPSLSSKAALIQQNISDILLQSNMIARKLNDIFAMLKQNIAHSSKKNAKKSPYATGLSTSFKTLSYFAALWGKTNDEMNASIKYIPQYYVFDFLNGAWTGHGDKRLGEYYQSVNKRNYQRPVPIDEFRRSFSRWLAENTGVKTTFSKQIQALITIHSNFTYLAGTIPNGEDYEFEHIIPKARILTYDSKPSFVHLSSLGNGMFLPKRTNREKKDQTIYENMDRWPSNIPRYTQFLKDSDYPERIQFQRIFANLRERDFDGVNSYIDERAKRVADAIVDGLMKSM</sequence>
<organism evidence="2 3">
    <name type="scientific">Schleiferilactobacillus harbinensis</name>
    <dbReference type="NCBI Taxonomy" id="304207"/>
    <lineage>
        <taxon>Bacteria</taxon>
        <taxon>Bacillati</taxon>
        <taxon>Bacillota</taxon>
        <taxon>Bacilli</taxon>
        <taxon>Lactobacillales</taxon>
        <taxon>Lactobacillaceae</taxon>
        <taxon>Schleiferilactobacillus</taxon>
    </lineage>
</organism>